<sequence>MEALKFVQRVTDDTLVLPMPPSYREQEVEVIVLKKESIPKPELTKEEKLEILRKYRGTLPKWEPGPDFEDEMYTQE</sequence>
<protein>
    <submittedName>
        <fullName evidence="1">Uncharacterized protein</fullName>
    </submittedName>
</protein>
<dbReference type="OrthoDB" id="964662at2"/>
<dbReference type="EMBL" id="QOWE01000010">
    <property type="protein sequence ID" value="RCR69040.1"/>
    <property type="molecule type" value="Genomic_DNA"/>
</dbReference>
<evidence type="ECO:0000313" key="2">
    <source>
        <dbReference type="Proteomes" id="UP000253383"/>
    </source>
</evidence>
<comment type="caution">
    <text evidence="1">The sequence shown here is derived from an EMBL/GenBank/DDBJ whole genome shotgun (WGS) entry which is preliminary data.</text>
</comment>
<dbReference type="Proteomes" id="UP000253383">
    <property type="component" value="Unassembled WGS sequence"/>
</dbReference>
<dbReference type="AlphaFoldDB" id="A0A368JMY4"/>
<proteinExistence type="predicted"/>
<keyword evidence="2" id="KW-1185">Reference proteome</keyword>
<accession>A0A368JMY4</accession>
<evidence type="ECO:0000313" key="1">
    <source>
        <dbReference type="EMBL" id="RCR69040.1"/>
    </source>
</evidence>
<dbReference type="RefSeq" id="WP_114406677.1">
    <property type="nucleotide sequence ID" value="NZ_QOWE01000010.1"/>
</dbReference>
<gene>
    <name evidence="1" type="ORF">DUE52_14250</name>
</gene>
<name>A0A368JMY4_9BACT</name>
<organism evidence="1 2">
    <name type="scientific">Larkinella punicea</name>
    <dbReference type="NCBI Taxonomy" id="2315727"/>
    <lineage>
        <taxon>Bacteria</taxon>
        <taxon>Pseudomonadati</taxon>
        <taxon>Bacteroidota</taxon>
        <taxon>Cytophagia</taxon>
        <taxon>Cytophagales</taxon>
        <taxon>Spirosomataceae</taxon>
        <taxon>Larkinella</taxon>
    </lineage>
</organism>
<reference evidence="1 2" key="1">
    <citation type="submission" date="2018-07" db="EMBL/GenBank/DDBJ databases">
        <title>Genome analysis of Larkinella rosea.</title>
        <authorList>
            <person name="Zhou Z."/>
            <person name="Wang G."/>
        </authorList>
    </citation>
    <scope>NUCLEOTIDE SEQUENCE [LARGE SCALE GENOMIC DNA]</scope>
    <source>
        <strain evidence="2">zzj9</strain>
    </source>
</reference>